<dbReference type="GO" id="GO:0005576">
    <property type="term" value="C:extracellular region"/>
    <property type="evidence" value="ECO:0007669"/>
    <property type="project" value="InterPro"/>
</dbReference>
<dbReference type="RefSeq" id="WP_111491140.1">
    <property type="nucleotide sequence ID" value="NZ_CP031264.1"/>
</dbReference>
<evidence type="ECO:0000256" key="5">
    <source>
        <dbReference type="SAM" id="SignalP"/>
    </source>
</evidence>
<organism evidence="7 8">
    <name type="scientific">Peterkaempfera bronchialis</name>
    <dbReference type="NCBI Taxonomy" id="2126346"/>
    <lineage>
        <taxon>Bacteria</taxon>
        <taxon>Bacillati</taxon>
        <taxon>Actinomycetota</taxon>
        <taxon>Actinomycetes</taxon>
        <taxon>Kitasatosporales</taxon>
        <taxon>Streptomycetaceae</taxon>
        <taxon>Peterkaempfera</taxon>
    </lineage>
</organism>
<evidence type="ECO:0000313" key="7">
    <source>
        <dbReference type="EMBL" id="AXI77217.1"/>
    </source>
</evidence>
<keyword evidence="2" id="KW-0378">Hydrolase</keyword>
<feature type="region of interest" description="Disordered" evidence="4">
    <location>
        <begin position="312"/>
        <end position="350"/>
    </location>
</feature>
<dbReference type="PROSITE" id="PS51173">
    <property type="entry name" value="CBM2"/>
    <property type="match status" value="1"/>
</dbReference>
<dbReference type="PANTHER" id="PTHR43037">
    <property type="entry name" value="UNNAMED PRODUCT-RELATED"/>
    <property type="match status" value="1"/>
</dbReference>
<gene>
    <name evidence="7" type="ORF">C7M71_006980</name>
</gene>
<dbReference type="InterPro" id="IPR001919">
    <property type="entry name" value="CBD2"/>
</dbReference>
<dbReference type="InterPro" id="IPR050955">
    <property type="entry name" value="Plant_Biomass_Hydrol_Est"/>
</dbReference>
<reference evidence="8" key="1">
    <citation type="submission" date="2018-07" db="EMBL/GenBank/DDBJ databases">
        <title>Streptacidiphilus bronchialis DSM 106435 chromosome.</title>
        <authorList>
            <person name="Batra D."/>
            <person name="Gulvik C.A."/>
        </authorList>
    </citation>
    <scope>NUCLEOTIDE SEQUENCE [LARGE SCALE GENOMIC DNA]</scope>
    <source>
        <strain evidence="8">DSM 106435</strain>
    </source>
</reference>
<protein>
    <submittedName>
        <fullName evidence="7">Esterase</fullName>
    </submittedName>
</protein>
<dbReference type="NCBIfam" id="TIGR01840">
    <property type="entry name" value="esterase_phb"/>
    <property type="match status" value="1"/>
</dbReference>
<name>A0A345SU12_9ACTN</name>
<dbReference type="Pfam" id="PF10503">
    <property type="entry name" value="Esterase_PHB"/>
    <property type="match status" value="1"/>
</dbReference>
<evidence type="ECO:0000256" key="1">
    <source>
        <dbReference type="ARBA" id="ARBA00022729"/>
    </source>
</evidence>
<dbReference type="GO" id="GO:0030247">
    <property type="term" value="F:polysaccharide binding"/>
    <property type="evidence" value="ECO:0007669"/>
    <property type="project" value="UniProtKB-UniRule"/>
</dbReference>
<accession>A0A345SU12</accession>
<dbReference type="InterPro" id="IPR012291">
    <property type="entry name" value="CBM2_carb-bd_dom_sf"/>
</dbReference>
<evidence type="ECO:0000259" key="6">
    <source>
        <dbReference type="PROSITE" id="PS51173"/>
    </source>
</evidence>
<dbReference type="SUPFAM" id="SSF49384">
    <property type="entry name" value="Carbohydrate-binding domain"/>
    <property type="match status" value="1"/>
</dbReference>
<dbReference type="Proteomes" id="UP000249340">
    <property type="component" value="Chromosome"/>
</dbReference>
<evidence type="ECO:0000256" key="4">
    <source>
        <dbReference type="SAM" id="MobiDB-lite"/>
    </source>
</evidence>
<evidence type="ECO:0000256" key="2">
    <source>
        <dbReference type="ARBA" id="ARBA00022801"/>
    </source>
</evidence>
<dbReference type="SUPFAM" id="SSF53474">
    <property type="entry name" value="alpha/beta-Hydrolases"/>
    <property type="match status" value="2"/>
</dbReference>
<feature type="domain" description="CBM2" evidence="6">
    <location>
        <begin position="345"/>
        <end position="454"/>
    </location>
</feature>
<dbReference type="InterPro" id="IPR010126">
    <property type="entry name" value="Esterase_phb"/>
</dbReference>
<dbReference type="KEGG" id="stri:C7M71_006980"/>
<dbReference type="GO" id="GO:0004553">
    <property type="term" value="F:hydrolase activity, hydrolyzing O-glycosyl compounds"/>
    <property type="evidence" value="ECO:0007669"/>
    <property type="project" value="InterPro"/>
</dbReference>
<keyword evidence="1 5" id="KW-0732">Signal</keyword>
<dbReference type="Gene3D" id="2.60.40.290">
    <property type="match status" value="1"/>
</dbReference>
<dbReference type="InterPro" id="IPR008965">
    <property type="entry name" value="CBM2/CBM3_carb-bd_dom_sf"/>
</dbReference>
<feature type="compositionally biased region" description="Pro residues" evidence="4">
    <location>
        <begin position="319"/>
        <end position="347"/>
    </location>
</feature>
<dbReference type="EMBL" id="CP031264">
    <property type="protein sequence ID" value="AXI77217.1"/>
    <property type="molecule type" value="Genomic_DNA"/>
</dbReference>
<dbReference type="InterPro" id="IPR029058">
    <property type="entry name" value="AB_hydrolase_fold"/>
</dbReference>
<proteinExistence type="predicted"/>
<feature type="chain" id="PRO_5016633849" evidence="5">
    <location>
        <begin position="39"/>
        <end position="454"/>
    </location>
</feature>
<dbReference type="Pfam" id="PF00553">
    <property type="entry name" value="CBM_2"/>
    <property type="match status" value="1"/>
</dbReference>
<keyword evidence="3" id="KW-0624">Polysaccharide degradation</keyword>
<dbReference type="OrthoDB" id="9767239at2"/>
<dbReference type="AlphaFoldDB" id="A0A345SU12"/>
<dbReference type="GO" id="GO:0000272">
    <property type="term" value="P:polysaccharide catabolic process"/>
    <property type="evidence" value="ECO:0007669"/>
    <property type="project" value="UniProtKB-KW"/>
</dbReference>
<keyword evidence="3" id="KW-0119">Carbohydrate metabolism</keyword>
<dbReference type="PANTHER" id="PTHR43037:SF5">
    <property type="entry name" value="FERULOYL ESTERASE"/>
    <property type="match status" value="1"/>
</dbReference>
<dbReference type="Gene3D" id="3.40.50.1820">
    <property type="entry name" value="alpha/beta hydrolase"/>
    <property type="match status" value="1"/>
</dbReference>
<sequence length="454" mass="47009">MFDRSRSRRKGRALLTALLGGVVPLLAALLMAAPSAHAASLTEVTGFGSNPSNLRMYAYVPNNVSAKPPILVAVHYCTGSGPAFFSGSEFASLADRYGFIVIYPSATRDGSCFDVSSPQALKRGGGSDPVGIMSMVTYAEQHYGGDPNRVYVTGASSGAMMTNVLLGDYPDVFKAGSAFMGVPFGCFATTDGSSWNSACANGQVSKTPQQWGDLVRAAYPGYSGARPRMQLWHGTADPTLQYPNFGEEIKQWTNVLGVSQTAVFTDHPQSSWTRTRYGATGTQAPVEAISIQGVGHSLPTNGMAAQAIAFFGLDGSTPPTSPPTNPPTTPPTTPPTSQPPTTPPPTSPSGACKVEYTVSAWNNGLTTAINITNTGSTTVNGWSLAFTLPSGQVITSGWNATYSPTSGAVTAKDAGYNAVLSPGASTSIGFQATHTGNAGKPASFTLNGAACQTV</sequence>
<evidence type="ECO:0000313" key="8">
    <source>
        <dbReference type="Proteomes" id="UP000249340"/>
    </source>
</evidence>
<feature type="signal peptide" evidence="5">
    <location>
        <begin position="1"/>
        <end position="38"/>
    </location>
</feature>
<dbReference type="SMART" id="SM00637">
    <property type="entry name" value="CBD_II"/>
    <property type="match status" value="1"/>
</dbReference>
<keyword evidence="8" id="KW-1185">Reference proteome</keyword>
<evidence type="ECO:0000256" key="3">
    <source>
        <dbReference type="ARBA" id="ARBA00023326"/>
    </source>
</evidence>